<feature type="region of interest" description="Disordered" evidence="1">
    <location>
        <begin position="1"/>
        <end position="21"/>
    </location>
</feature>
<proteinExistence type="predicted"/>
<keyword evidence="3" id="KW-1185">Reference proteome</keyword>
<dbReference type="AlphaFoldDB" id="A0ABD0LYZ4"/>
<sequence length="90" mass="9614">MRFGNHTESQAHSHTGAITQNASVETAPASVIYGKSIPALSHFAQLLTQLIPKFQQSSRDETGQMTSSDAKSQPHPCPSLPHPSFSLSAV</sequence>
<reference evidence="2 3" key="1">
    <citation type="journal article" date="2023" name="Sci. Data">
        <title>Genome assembly of the Korean intertidal mud-creeper Batillaria attramentaria.</title>
        <authorList>
            <person name="Patra A.K."/>
            <person name="Ho P.T."/>
            <person name="Jun S."/>
            <person name="Lee S.J."/>
            <person name="Kim Y."/>
            <person name="Won Y.J."/>
        </authorList>
    </citation>
    <scope>NUCLEOTIDE SEQUENCE [LARGE SCALE GENOMIC DNA]</scope>
    <source>
        <strain evidence="2">Wonlab-2016</strain>
    </source>
</reference>
<accession>A0ABD0LYZ4</accession>
<evidence type="ECO:0000313" key="2">
    <source>
        <dbReference type="EMBL" id="KAK7504760.1"/>
    </source>
</evidence>
<evidence type="ECO:0000313" key="3">
    <source>
        <dbReference type="Proteomes" id="UP001519460"/>
    </source>
</evidence>
<organism evidence="2 3">
    <name type="scientific">Batillaria attramentaria</name>
    <dbReference type="NCBI Taxonomy" id="370345"/>
    <lineage>
        <taxon>Eukaryota</taxon>
        <taxon>Metazoa</taxon>
        <taxon>Spiralia</taxon>
        <taxon>Lophotrochozoa</taxon>
        <taxon>Mollusca</taxon>
        <taxon>Gastropoda</taxon>
        <taxon>Caenogastropoda</taxon>
        <taxon>Sorbeoconcha</taxon>
        <taxon>Cerithioidea</taxon>
        <taxon>Batillariidae</taxon>
        <taxon>Batillaria</taxon>
    </lineage>
</organism>
<comment type="caution">
    <text evidence="2">The sequence shown here is derived from an EMBL/GenBank/DDBJ whole genome shotgun (WGS) entry which is preliminary data.</text>
</comment>
<feature type="region of interest" description="Disordered" evidence="1">
    <location>
        <begin position="55"/>
        <end position="90"/>
    </location>
</feature>
<gene>
    <name evidence="2" type="ORF">BaRGS_00003788</name>
</gene>
<evidence type="ECO:0000256" key="1">
    <source>
        <dbReference type="SAM" id="MobiDB-lite"/>
    </source>
</evidence>
<dbReference type="EMBL" id="JACVVK020000013">
    <property type="protein sequence ID" value="KAK7504760.1"/>
    <property type="molecule type" value="Genomic_DNA"/>
</dbReference>
<name>A0ABD0LYZ4_9CAEN</name>
<protein>
    <submittedName>
        <fullName evidence="2">Uncharacterized protein</fullName>
    </submittedName>
</protein>
<dbReference type="Proteomes" id="UP001519460">
    <property type="component" value="Unassembled WGS sequence"/>
</dbReference>